<comment type="cofactor">
    <cofactor evidence="1 8">
        <name>heme</name>
        <dbReference type="ChEBI" id="CHEBI:30413"/>
    </cofactor>
</comment>
<evidence type="ECO:0000256" key="6">
    <source>
        <dbReference type="ARBA" id="ARBA00023004"/>
    </source>
</evidence>
<evidence type="ECO:0000256" key="2">
    <source>
        <dbReference type="ARBA" id="ARBA00010617"/>
    </source>
</evidence>
<dbReference type="InterPro" id="IPR002403">
    <property type="entry name" value="Cyt_P450_E_grp-IV"/>
</dbReference>
<accession>A0A093VJX7</accession>
<dbReference type="PANTHER" id="PTHR24304:SF2">
    <property type="entry name" value="24-HYDROXYCHOLESTEROL 7-ALPHA-HYDROXYLASE"/>
    <property type="match status" value="1"/>
</dbReference>
<dbReference type="PRINTS" id="PR00465">
    <property type="entry name" value="EP450IV"/>
</dbReference>
<dbReference type="EMBL" id="JPOX01000002">
    <property type="protein sequence ID" value="KFX52862.1"/>
    <property type="molecule type" value="Genomic_DNA"/>
</dbReference>
<dbReference type="GO" id="GO:0008395">
    <property type="term" value="F:steroid hydroxylase activity"/>
    <property type="evidence" value="ECO:0007669"/>
    <property type="project" value="TreeGrafter"/>
</dbReference>
<evidence type="ECO:0000256" key="4">
    <source>
        <dbReference type="ARBA" id="ARBA00022723"/>
    </source>
</evidence>
<proteinExistence type="inferred from homology"/>
<dbReference type="eggNOG" id="KOG0684">
    <property type="taxonomic scope" value="Eukaryota"/>
</dbReference>
<dbReference type="Gene3D" id="1.10.630.10">
    <property type="entry name" value="Cytochrome P450"/>
    <property type="match status" value="1"/>
</dbReference>
<evidence type="ECO:0000256" key="8">
    <source>
        <dbReference type="PIRSR" id="PIRSR602403-1"/>
    </source>
</evidence>
<dbReference type="InterPro" id="IPR002347">
    <property type="entry name" value="SDR_fam"/>
</dbReference>
<dbReference type="Pfam" id="PF00106">
    <property type="entry name" value="adh_short"/>
    <property type="match status" value="1"/>
</dbReference>
<dbReference type="PANTHER" id="PTHR24304">
    <property type="entry name" value="CYTOCHROME P450 FAMILY 7"/>
    <property type="match status" value="1"/>
</dbReference>
<evidence type="ECO:0000256" key="7">
    <source>
        <dbReference type="ARBA" id="ARBA00023033"/>
    </source>
</evidence>
<evidence type="ECO:0000256" key="1">
    <source>
        <dbReference type="ARBA" id="ARBA00001971"/>
    </source>
</evidence>
<evidence type="ECO:0000256" key="3">
    <source>
        <dbReference type="ARBA" id="ARBA00022617"/>
    </source>
</evidence>
<dbReference type="AlphaFoldDB" id="A0A093VJX7"/>
<keyword evidence="6 8" id="KW-0408">Iron</keyword>
<dbReference type="InterPro" id="IPR036396">
    <property type="entry name" value="Cyt_P450_sf"/>
</dbReference>
<dbReference type="HOGENOM" id="CLU_309311_0_0_1"/>
<dbReference type="Pfam" id="PF00067">
    <property type="entry name" value="p450"/>
    <property type="match status" value="1"/>
</dbReference>
<dbReference type="PROSITE" id="PS00086">
    <property type="entry name" value="CYTOCHROME_P450"/>
    <property type="match status" value="1"/>
</dbReference>
<dbReference type="SUPFAM" id="SSF48264">
    <property type="entry name" value="Cytochrome P450"/>
    <property type="match status" value="1"/>
</dbReference>
<dbReference type="InterPro" id="IPR017972">
    <property type="entry name" value="Cyt_P450_CS"/>
</dbReference>
<organism evidence="9">
    <name type="scientific">Talaromyces marneffei PM1</name>
    <dbReference type="NCBI Taxonomy" id="1077442"/>
    <lineage>
        <taxon>Eukaryota</taxon>
        <taxon>Fungi</taxon>
        <taxon>Dikarya</taxon>
        <taxon>Ascomycota</taxon>
        <taxon>Pezizomycotina</taxon>
        <taxon>Eurotiomycetes</taxon>
        <taxon>Eurotiomycetidae</taxon>
        <taxon>Eurotiales</taxon>
        <taxon>Trichocomaceae</taxon>
        <taxon>Talaromyces</taxon>
        <taxon>Talaromyces sect. Talaromyces</taxon>
    </lineage>
</organism>
<sequence>MDQRLSQAMQVTEPLTQYTLGILGNRNVIWPLLILLSLTAWRFISSRGEPVKLSDPIPGIYNTVQFLTNNEKFMKRVMKLLSKNSIAKFYMGTVPVYLISGTKHIQSIFGRDNKVGSEEIFTQAVLPTLYKMPKSHVERFANDKSGRGHVPAPGTEGTPKEQRYWARYEQIHTEYLARTQHLKPIIQAYSNQLAHDLNKYPLEKWTTLGVVETCRREVTKCAMSTLLGPKVFELDPDFLDTFWEFDHNVFMLTLGFPKWLNPGPYNAQDKYLSTIERYVHAAWDNFDWNGPDAESSWEPHFGARVCREIAKWFKESGFPDVSISGALGTLLFAQNSNTIPTTMWMILRIFQDSCLLQAVREEVATTYSIDPVTGEHICDIQKLVVLPLLQSVFTEVLRLHMNFNIIRHAKENITMDGYNIRKGAMLQVPMMAAHYEESVWGSSGHPASEFWAERHIKYVEDTKEDGKTERRRVFAMAGRPSSYFPFGGGPPVCPGRHFAKHEILTTIGMLVSKFDIEVVKWVKLDGSPSDRPAQNNQTYCGAGTMPPDREMKIRIKRLCEHPGGQSKFWFADAPNPNRMHRLKGHDPTTPSYYHTCQPELCLLLRNIYDPENTSICNTIRKVMAPGPSLRSTWASFRPPKPEFTEKNVPSLEGKVYLVTGSNTGVGKETARILYSKGAKVWMAARSTEKASVAIDEIRNSQPSSTGSLHFLHLDLSDLSTVKQSAELFLSQEQTLHVLFNNAGVMVGTPEATNTVQGHELALGVNCIGTHLFTRLVTALLAKTAKSEPEGSVRVIWLSSFGLELFGAENVGVALDNLDYHEPKPATERYGISKCGAWALGVEYARRHKADGIVSVPINPGNLTSELARDQPAALKAIVKVVGYPPIMGAYTELFAALSPEITLEKSGEWVAPFGRFYPLRPDLINATKLESEGGTGGAYKFWEWTEQQIKDYI</sequence>
<evidence type="ECO:0000256" key="5">
    <source>
        <dbReference type="ARBA" id="ARBA00023002"/>
    </source>
</evidence>
<dbReference type="CDD" id="cd11040">
    <property type="entry name" value="CYP7_CYP8-like"/>
    <property type="match status" value="1"/>
</dbReference>
<protein>
    <submittedName>
        <fullName evidence="9">Putative oxidoreductase</fullName>
    </submittedName>
</protein>
<keyword evidence="7" id="KW-0503">Monooxygenase</keyword>
<dbReference type="GO" id="GO:0005506">
    <property type="term" value="F:iron ion binding"/>
    <property type="evidence" value="ECO:0007669"/>
    <property type="project" value="InterPro"/>
</dbReference>
<keyword evidence="4 8" id="KW-0479">Metal-binding</keyword>
<dbReference type="GO" id="GO:0020037">
    <property type="term" value="F:heme binding"/>
    <property type="evidence" value="ECO:0007669"/>
    <property type="project" value="InterPro"/>
</dbReference>
<dbReference type="Gene3D" id="3.40.50.720">
    <property type="entry name" value="NAD(P)-binding Rossmann-like Domain"/>
    <property type="match status" value="1"/>
</dbReference>
<reference evidence="9" key="1">
    <citation type="journal article" date="2014" name="PLoS Genet.">
        <title>Signature Gene Expression Reveals Novel Clues to the Molecular Mechanisms of Dimorphic Transition in Penicillium marneffei.</title>
        <authorList>
            <person name="Yang E."/>
            <person name="Wang G."/>
            <person name="Cai J."/>
            <person name="Woo P.C."/>
            <person name="Lau S.K."/>
            <person name="Yuen K.-Y."/>
            <person name="Chow W.-N."/>
            <person name="Lin X."/>
        </authorList>
    </citation>
    <scope>NUCLEOTIDE SEQUENCE [LARGE SCALE GENOMIC DNA]</scope>
    <source>
        <strain evidence="9">PM1</strain>
    </source>
</reference>
<feature type="binding site" description="axial binding residue" evidence="8">
    <location>
        <position position="493"/>
    </location>
    <ligand>
        <name>heme</name>
        <dbReference type="ChEBI" id="CHEBI:30413"/>
    </ligand>
    <ligandPart>
        <name>Fe</name>
        <dbReference type="ChEBI" id="CHEBI:18248"/>
    </ligandPart>
</feature>
<gene>
    <name evidence="9" type="ORF">GQ26_0022530</name>
</gene>
<comment type="similarity">
    <text evidence="2">Belongs to the cytochrome P450 family.</text>
</comment>
<comment type="caution">
    <text evidence="9">The sequence shown here is derived from an EMBL/GenBank/DDBJ whole genome shotgun (WGS) entry which is preliminary data.</text>
</comment>
<dbReference type="InterPro" id="IPR050529">
    <property type="entry name" value="CYP450_sterol_14alpha_dmase"/>
</dbReference>
<dbReference type="InterPro" id="IPR001128">
    <property type="entry name" value="Cyt_P450"/>
</dbReference>
<dbReference type="SUPFAM" id="SSF51735">
    <property type="entry name" value="NAD(P)-binding Rossmann-fold domains"/>
    <property type="match status" value="1"/>
</dbReference>
<dbReference type="GO" id="GO:0016705">
    <property type="term" value="F:oxidoreductase activity, acting on paired donors, with incorporation or reduction of molecular oxygen"/>
    <property type="evidence" value="ECO:0007669"/>
    <property type="project" value="InterPro"/>
</dbReference>
<name>A0A093VJX7_TALMA</name>
<keyword evidence="5" id="KW-0560">Oxidoreductase</keyword>
<evidence type="ECO:0000313" key="9">
    <source>
        <dbReference type="EMBL" id="KFX52862.1"/>
    </source>
</evidence>
<dbReference type="InterPro" id="IPR036291">
    <property type="entry name" value="NAD(P)-bd_dom_sf"/>
</dbReference>
<keyword evidence="3 8" id="KW-0349">Heme</keyword>